<keyword evidence="3 6" id="KW-0378">Hydrolase</keyword>
<evidence type="ECO:0000256" key="3">
    <source>
        <dbReference type="ARBA" id="ARBA00022801"/>
    </source>
</evidence>
<evidence type="ECO:0000256" key="2">
    <source>
        <dbReference type="ARBA" id="ARBA00022723"/>
    </source>
</evidence>
<dbReference type="GO" id="GO:0006508">
    <property type="term" value="P:proteolysis"/>
    <property type="evidence" value="ECO:0007669"/>
    <property type="project" value="UniProtKB-KW"/>
</dbReference>
<organism evidence="9 10">
    <name type="scientific">Nocardia asteroides NBRC 15531</name>
    <dbReference type="NCBI Taxonomy" id="1110697"/>
    <lineage>
        <taxon>Bacteria</taxon>
        <taxon>Bacillati</taxon>
        <taxon>Actinomycetota</taxon>
        <taxon>Actinomycetes</taxon>
        <taxon>Mycobacteriales</taxon>
        <taxon>Nocardiaceae</taxon>
        <taxon>Nocardia</taxon>
    </lineage>
</organism>
<dbReference type="RefSeq" id="WP_019047701.1">
    <property type="nucleotide sequence ID" value="NZ_BAFO02000032.1"/>
</dbReference>
<evidence type="ECO:0000256" key="4">
    <source>
        <dbReference type="ARBA" id="ARBA00022833"/>
    </source>
</evidence>
<dbReference type="InterPro" id="IPR052173">
    <property type="entry name" value="Beta-lactam_resp_regulator"/>
</dbReference>
<dbReference type="InterPro" id="IPR001915">
    <property type="entry name" value="Peptidase_M48"/>
</dbReference>
<reference evidence="9 10" key="1">
    <citation type="journal article" date="2014" name="BMC Genomics">
        <title>Genome based analysis of type-I polyketide synthase and nonribosomal peptide synthetase gene clusters in seven strains of five representative Nocardia species.</title>
        <authorList>
            <person name="Komaki H."/>
            <person name="Ichikawa N."/>
            <person name="Hosoyama A."/>
            <person name="Takahashi-Nakaguchi A."/>
            <person name="Matsuzawa T."/>
            <person name="Suzuki K."/>
            <person name="Fujita N."/>
            <person name="Gonoi T."/>
        </authorList>
    </citation>
    <scope>NUCLEOTIDE SEQUENCE [LARGE SCALE GENOMIC DNA]</scope>
    <source>
        <strain evidence="9 10">NBRC 15531</strain>
    </source>
</reference>
<keyword evidence="4 6" id="KW-0862">Zinc</keyword>
<proteinExistence type="inferred from homology"/>
<dbReference type="OrthoDB" id="9785340at2"/>
<dbReference type="PANTHER" id="PTHR34978">
    <property type="entry name" value="POSSIBLE SENSOR-TRANSDUCER PROTEIN BLAR"/>
    <property type="match status" value="1"/>
</dbReference>
<dbReference type="eggNOG" id="COG0501">
    <property type="taxonomic scope" value="Bacteria"/>
</dbReference>
<dbReference type="Gene3D" id="3.30.2010.10">
    <property type="entry name" value="Metalloproteases ('zincins'), catalytic domain"/>
    <property type="match status" value="1"/>
</dbReference>
<keyword evidence="7" id="KW-1133">Transmembrane helix</keyword>
<gene>
    <name evidence="9" type="ORF">NCAST_32_00070</name>
</gene>
<keyword evidence="1 6" id="KW-0645">Protease</keyword>
<dbReference type="STRING" id="1824.SAMN05444423_109245"/>
<keyword evidence="7" id="KW-0812">Transmembrane</keyword>
<evidence type="ECO:0000313" key="9">
    <source>
        <dbReference type="EMBL" id="GAD85525.1"/>
    </source>
</evidence>
<accession>U5EDV9</accession>
<dbReference type="PANTHER" id="PTHR34978:SF3">
    <property type="entry name" value="SLR0241 PROTEIN"/>
    <property type="match status" value="1"/>
</dbReference>
<dbReference type="GO" id="GO:0004222">
    <property type="term" value="F:metalloendopeptidase activity"/>
    <property type="evidence" value="ECO:0007669"/>
    <property type="project" value="InterPro"/>
</dbReference>
<dbReference type="AlphaFoldDB" id="U5EDV9"/>
<evidence type="ECO:0000259" key="8">
    <source>
        <dbReference type="Pfam" id="PF01435"/>
    </source>
</evidence>
<evidence type="ECO:0000313" key="10">
    <source>
        <dbReference type="Proteomes" id="UP000017048"/>
    </source>
</evidence>
<sequence length="279" mass="29341">MSVALCLLAYTVVVVVLAPPILLRATRSGGRPRLALAAWLGAVGSVAVSWALAIGLIVVDVVRDLLADRHLNLGRCFVQLHDSVTGRYGAVIQIGVLVLGVLALLASAVVAGRLGRSLARARSATHRHARAARMVGRRHAHHDAVVLDHPEPAAYSVAGNPHTIVLTRGIVAALDEDQLAAVMAHERAHLSGRHHMLLAVTRALAGVFPRTDLFVTGAAQVARLVEMIADDAAAEIHGPATVREALMLLSGSRTADPAATAGVALADRVRRLSPPVRDR</sequence>
<dbReference type="EMBL" id="BAFO02000032">
    <property type="protein sequence ID" value="GAD85525.1"/>
    <property type="molecule type" value="Genomic_DNA"/>
</dbReference>
<dbReference type="CDD" id="cd07326">
    <property type="entry name" value="M56_BlaR1_MecR1_like"/>
    <property type="match status" value="1"/>
</dbReference>
<dbReference type="Proteomes" id="UP000017048">
    <property type="component" value="Unassembled WGS sequence"/>
</dbReference>
<comment type="cofactor">
    <cofactor evidence="6">
        <name>Zn(2+)</name>
        <dbReference type="ChEBI" id="CHEBI:29105"/>
    </cofactor>
    <text evidence="6">Binds 1 zinc ion per subunit.</text>
</comment>
<evidence type="ECO:0000256" key="7">
    <source>
        <dbReference type="SAM" id="Phobius"/>
    </source>
</evidence>
<evidence type="ECO:0000256" key="6">
    <source>
        <dbReference type="RuleBase" id="RU003983"/>
    </source>
</evidence>
<evidence type="ECO:0000256" key="1">
    <source>
        <dbReference type="ARBA" id="ARBA00022670"/>
    </source>
</evidence>
<keyword evidence="7" id="KW-0472">Membrane</keyword>
<keyword evidence="2" id="KW-0479">Metal-binding</keyword>
<protein>
    <recommendedName>
        <fullName evidence="8">Peptidase M48 domain-containing protein</fullName>
    </recommendedName>
</protein>
<keyword evidence="10" id="KW-1185">Reference proteome</keyword>
<comment type="similarity">
    <text evidence="6">Belongs to the peptidase M48 family.</text>
</comment>
<dbReference type="Pfam" id="PF01435">
    <property type="entry name" value="Peptidase_M48"/>
    <property type="match status" value="1"/>
</dbReference>
<dbReference type="GO" id="GO:0046872">
    <property type="term" value="F:metal ion binding"/>
    <property type="evidence" value="ECO:0007669"/>
    <property type="project" value="UniProtKB-KW"/>
</dbReference>
<keyword evidence="5 6" id="KW-0482">Metalloprotease</keyword>
<feature type="transmembrane region" description="Helical" evidence="7">
    <location>
        <begin position="6"/>
        <end position="23"/>
    </location>
</feature>
<dbReference type="GeneID" id="91518113"/>
<feature type="transmembrane region" description="Helical" evidence="7">
    <location>
        <begin position="35"/>
        <end position="59"/>
    </location>
</feature>
<feature type="domain" description="Peptidase M48" evidence="8">
    <location>
        <begin position="127"/>
        <end position="254"/>
    </location>
</feature>
<comment type="caution">
    <text evidence="9">The sequence shown here is derived from an EMBL/GenBank/DDBJ whole genome shotgun (WGS) entry which is preliminary data.</text>
</comment>
<evidence type="ECO:0000256" key="5">
    <source>
        <dbReference type="ARBA" id="ARBA00023049"/>
    </source>
</evidence>
<name>U5EDV9_NOCAS</name>
<feature type="transmembrane region" description="Helical" evidence="7">
    <location>
        <begin position="90"/>
        <end position="112"/>
    </location>
</feature>